<dbReference type="CDD" id="cd07518">
    <property type="entry name" value="HAD_YbiV-Like"/>
    <property type="match status" value="1"/>
</dbReference>
<dbReference type="InterPro" id="IPR006379">
    <property type="entry name" value="HAD-SF_hydro_IIB"/>
</dbReference>
<dbReference type="PANTHER" id="PTHR10000:SF53">
    <property type="entry name" value="5-AMINO-6-(5-PHOSPHO-D-RIBITYLAMINO)URACIL PHOSPHATASE YBJI-RELATED"/>
    <property type="match status" value="1"/>
</dbReference>
<keyword evidence="1" id="KW-0378">Hydrolase</keyword>
<dbReference type="Proteomes" id="UP001597189">
    <property type="component" value="Unassembled WGS sequence"/>
</dbReference>
<dbReference type="InterPro" id="IPR036412">
    <property type="entry name" value="HAD-like_sf"/>
</dbReference>
<name>A0ABW4D4R3_9LACO</name>
<comment type="caution">
    <text evidence="1">The sequence shown here is derived from an EMBL/GenBank/DDBJ whole genome shotgun (WGS) entry which is preliminary data.</text>
</comment>
<dbReference type="InterPro" id="IPR023214">
    <property type="entry name" value="HAD_sf"/>
</dbReference>
<keyword evidence="2" id="KW-1185">Reference proteome</keyword>
<gene>
    <name evidence="1" type="ORF">ACFQ44_07820</name>
</gene>
<dbReference type="RefSeq" id="WP_203645288.1">
    <property type="nucleotide sequence ID" value="NZ_BOLN01000005.1"/>
</dbReference>
<reference evidence="2" key="1">
    <citation type="journal article" date="2019" name="Int. J. Syst. Evol. Microbiol.">
        <title>The Global Catalogue of Microorganisms (GCM) 10K type strain sequencing project: providing services to taxonomists for standard genome sequencing and annotation.</title>
        <authorList>
            <consortium name="The Broad Institute Genomics Platform"/>
            <consortium name="The Broad Institute Genome Sequencing Center for Infectious Disease"/>
            <person name="Wu L."/>
            <person name="Ma J."/>
        </authorList>
    </citation>
    <scope>NUCLEOTIDE SEQUENCE [LARGE SCALE GENOMIC DNA]</scope>
    <source>
        <strain evidence="2">CCM 8979</strain>
    </source>
</reference>
<dbReference type="SUPFAM" id="SSF56784">
    <property type="entry name" value="HAD-like"/>
    <property type="match status" value="1"/>
</dbReference>
<dbReference type="NCBIfam" id="TIGR00099">
    <property type="entry name" value="Cof-subfamily"/>
    <property type="match status" value="1"/>
</dbReference>
<dbReference type="InterPro" id="IPR000150">
    <property type="entry name" value="Cof"/>
</dbReference>
<dbReference type="NCBIfam" id="TIGR01484">
    <property type="entry name" value="HAD-SF-IIB"/>
    <property type="match status" value="1"/>
</dbReference>
<dbReference type="GO" id="GO:0016787">
    <property type="term" value="F:hydrolase activity"/>
    <property type="evidence" value="ECO:0007669"/>
    <property type="project" value="UniProtKB-KW"/>
</dbReference>
<proteinExistence type="predicted"/>
<dbReference type="PROSITE" id="PS01229">
    <property type="entry name" value="COF_2"/>
    <property type="match status" value="1"/>
</dbReference>
<dbReference type="EMBL" id="JBHTOD010000005">
    <property type="protein sequence ID" value="MFD1455596.1"/>
    <property type="molecule type" value="Genomic_DNA"/>
</dbReference>
<dbReference type="PANTHER" id="PTHR10000">
    <property type="entry name" value="PHOSPHOSERINE PHOSPHATASE"/>
    <property type="match status" value="1"/>
</dbReference>
<dbReference type="Pfam" id="PF08282">
    <property type="entry name" value="Hydrolase_3"/>
    <property type="match status" value="1"/>
</dbReference>
<dbReference type="Gene3D" id="3.30.1240.10">
    <property type="match status" value="1"/>
</dbReference>
<dbReference type="EC" id="3.1.3.-" evidence="1"/>
<organism evidence="1 2">
    <name type="scientific">Levilactobacillus lanxiensis</name>
    <dbReference type="NCBI Taxonomy" id="2799568"/>
    <lineage>
        <taxon>Bacteria</taxon>
        <taxon>Bacillati</taxon>
        <taxon>Bacillota</taxon>
        <taxon>Bacilli</taxon>
        <taxon>Lactobacillales</taxon>
        <taxon>Lactobacillaceae</taxon>
        <taxon>Levilactobacillus</taxon>
    </lineage>
</organism>
<accession>A0ABW4D4R3</accession>
<sequence length="270" mass="29256">MAIKLIATDLNGTLLHADQSYNQPLMREVLAALRARQITLVLASGNEYAHLRDLFADSLAPNLVMVAENGASIYRDGQQIFDGSLSAADVDQFVSVDRHQDFLRHTYVILTGERASYTELGAPQQLIDAAEAYYDNLQQVESLATVDDRIKKISVSTTPDQAAELVDRLNTYFDGRLRAHDSGYGVIDIVAANVGKLPAIQWLAQQQGLTAANIMAFGDGVNDVPLLQFAGSGFAMANADATIQAAAQHVTTVDNEHDGVLKTIQQVVLD</sequence>
<evidence type="ECO:0000313" key="1">
    <source>
        <dbReference type="EMBL" id="MFD1455596.1"/>
    </source>
</evidence>
<evidence type="ECO:0000313" key="2">
    <source>
        <dbReference type="Proteomes" id="UP001597189"/>
    </source>
</evidence>
<dbReference type="Gene3D" id="3.40.50.1000">
    <property type="entry name" value="HAD superfamily/HAD-like"/>
    <property type="match status" value="1"/>
</dbReference>
<protein>
    <submittedName>
        <fullName evidence="1">Cof-type HAD-IIB family hydrolase</fullName>
        <ecNumber evidence="1">3.1.3.-</ecNumber>
    </submittedName>
</protein>